<comment type="caution">
    <text evidence="2">The sequence shown here is derived from an EMBL/GenBank/DDBJ whole genome shotgun (WGS) entry which is preliminary data.</text>
</comment>
<dbReference type="AlphaFoldDB" id="A0A369TJU2"/>
<dbReference type="RefSeq" id="WP_114511640.1">
    <property type="nucleotide sequence ID" value="NZ_QPMK01000011.1"/>
</dbReference>
<keyword evidence="1" id="KW-0812">Transmembrane</keyword>
<evidence type="ECO:0000313" key="3">
    <source>
        <dbReference type="Proteomes" id="UP000253977"/>
    </source>
</evidence>
<feature type="transmembrane region" description="Helical" evidence="1">
    <location>
        <begin position="68"/>
        <end position="87"/>
    </location>
</feature>
<name>A0A369TJU2_9RHOB</name>
<proteinExistence type="predicted"/>
<protein>
    <submittedName>
        <fullName evidence="2">Uncharacterized protein</fullName>
    </submittedName>
</protein>
<gene>
    <name evidence="2" type="ORF">DU478_14270</name>
</gene>
<keyword evidence="3" id="KW-1185">Reference proteome</keyword>
<keyword evidence="1" id="KW-0472">Membrane</keyword>
<evidence type="ECO:0000313" key="2">
    <source>
        <dbReference type="EMBL" id="RDD65599.1"/>
    </source>
</evidence>
<organism evidence="2 3">
    <name type="scientific">Thalassococcus profundi</name>
    <dbReference type="NCBI Taxonomy" id="2282382"/>
    <lineage>
        <taxon>Bacteria</taxon>
        <taxon>Pseudomonadati</taxon>
        <taxon>Pseudomonadota</taxon>
        <taxon>Alphaproteobacteria</taxon>
        <taxon>Rhodobacterales</taxon>
        <taxon>Roseobacteraceae</taxon>
        <taxon>Thalassococcus</taxon>
    </lineage>
</organism>
<dbReference type="Proteomes" id="UP000253977">
    <property type="component" value="Unassembled WGS sequence"/>
</dbReference>
<dbReference type="EMBL" id="QPMK01000011">
    <property type="protein sequence ID" value="RDD65599.1"/>
    <property type="molecule type" value="Genomic_DNA"/>
</dbReference>
<dbReference type="OrthoDB" id="7874464at2"/>
<accession>A0A369TJU2</accession>
<sequence length="94" mass="9946">MYLLEGVAAVLLSVCIYAWAYGKHHGPNAPGWAKGQLFASLVSLFLVAFFPLGTGFVALGLTEPMTPAGWAGLVALVVMPFVIWKTVPRLAGLS</sequence>
<evidence type="ECO:0000256" key="1">
    <source>
        <dbReference type="SAM" id="Phobius"/>
    </source>
</evidence>
<feature type="transmembrane region" description="Helical" evidence="1">
    <location>
        <begin position="36"/>
        <end position="61"/>
    </location>
</feature>
<keyword evidence="1" id="KW-1133">Transmembrane helix</keyword>
<reference evidence="2 3" key="1">
    <citation type="submission" date="2018-07" db="EMBL/GenBank/DDBJ databases">
        <title>Thalassococcus profundi sp. nov., a marine bacterium isolated from deep seawater of Okinawa Trough.</title>
        <authorList>
            <person name="Yu M."/>
        </authorList>
    </citation>
    <scope>NUCLEOTIDE SEQUENCE [LARGE SCALE GENOMIC DNA]</scope>
    <source>
        <strain evidence="2 3">WRAS1</strain>
    </source>
</reference>